<dbReference type="GO" id="GO:0004674">
    <property type="term" value="F:protein serine/threonine kinase activity"/>
    <property type="evidence" value="ECO:0007669"/>
    <property type="project" value="UniProtKB-EC"/>
</dbReference>
<dbReference type="EMBL" id="JBAHYK010001904">
    <property type="protein sequence ID" value="KAL0566419.1"/>
    <property type="molecule type" value="Genomic_DNA"/>
</dbReference>
<evidence type="ECO:0000313" key="3">
    <source>
        <dbReference type="Proteomes" id="UP001465976"/>
    </source>
</evidence>
<dbReference type="Pfam" id="PF00069">
    <property type="entry name" value="Pkinase"/>
    <property type="match status" value="1"/>
</dbReference>
<comment type="caution">
    <text evidence="2">The sequence shown here is derived from an EMBL/GenBank/DDBJ whole genome shotgun (WGS) entry which is preliminary data.</text>
</comment>
<dbReference type="Proteomes" id="UP001465976">
    <property type="component" value="Unassembled WGS sequence"/>
</dbReference>
<evidence type="ECO:0000313" key="2">
    <source>
        <dbReference type="EMBL" id="KAL0566419.1"/>
    </source>
</evidence>
<dbReference type="SMART" id="SM00220">
    <property type="entry name" value="S_TKc"/>
    <property type="match status" value="1"/>
</dbReference>
<keyword evidence="3" id="KW-1185">Reference proteome</keyword>
<keyword evidence="2" id="KW-0808">Transferase</keyword>
<dbReference type="InterPro" id="IPR011009">
    <property type="entry name" value="Kinase-like_dom_sf"/>
</dbReference>
<organism evidence="2 3">
    <name type="scientific">Marasmius crinis-equi</name>
    <dbReference type="NCBI Taxonomy" id="585013"/>
    <lineage>
        <taxon>Eukaryota</taxon>
        <taxon>Fungi</taxon>
        <taxon>Dikarya</taxon>
        <taxon>Basidiomycota</taxon>
        <taxon>Agaricomycotina</taxon>
        <taxon>Agaricomycetes</taxon>
        <taxon>Agaricomycetidae</taxon>
        <taxon>Agaricales</taxon>
        <taxon>Marasmiineae</taxon>
        <taxon>Marasmiaceae</taxon>
        <taxon>Marasmius</taxon>
    </lineage>
</organism>
<dbReference type="Gene3D" id="1.10.510.10">
    <property type="entry name" value="Transferase(Phosphotransferase) domain 1"/>
    <property type="match status" value="1"/>
</dbReference>
<gene>
    <name evidence="2" type="primary">unc-22</name>
    <name evidence="2" type="ORF">V5O48_015597</name>
</gene>
<dbReference type="InterPro" id="IPR000719">
    <property type="entry name" value="Prot_kinase_dom"/>
</dbReference>
<protein>
    <submittedName>
        <fullName evidence="2">Immunoglobulin like</fullName>
        <ecNumber evidence="2">2.7.11.1</ecNumber>
    </submittedName>
</protein>
<evidence type="ECO:0000259" key="1">
    <source>
        <dbReference type="PROSITE" id="PS50011"/>
    </source>
</evidence>
<dbReference type="EC" id="2.7.11.1" evidence="2"/>
<dbReference type="SUPFAM" id="SSF56112">
    <property type="entry name" value="Protein kinase-like (PK-like)"/>
    <property type="match status" value="1"/>
</dbReference>
<dbReference type="PANTHER" id="PTHR24347">
    <property type="entry name" value="SERINE/THREONINE-PROTEIN KINASE"/>
    <property type="match status" value="1"/>
</dbReference>
<dbReference type="PROSITE" id="PS50011">
    <property type="entry name" value="PROTEIN_KINASE_DOM"/>
    <property type="match status" value="1"/>
</dbReference>
<name>A0ABR3EU30_9AGAR</name>
<feature type="domain" description="Protein kinase" evidence="1">
    <location>
        <begin position="66"/>
        <end position="354"/>
    </location>
</feature>
<sequence length="354" mass="40872">MSRPDDFCLPPKVRDKMQTFKPHQLRYFTPRHTYLIEDLRKALPNPPFDSHNMMNVHEDTDIMWLCSYCRLLADGSRLNLIVEEPFSILQVATGEERFRSREVIAFLNKFQAEVKPRGGKDTNLGTGWMWNHTQPIWCKIVEDYEAQAYNILRGHDSAANHVACLAAEPHPLPTGDYLITMPYYGKDLHNLAVNPLTRWALAGSVILDLARQLCTAVEFLHSRDMYHLDIKPENIAVKVAQGRRDLTLIDLGWTMSAIYPCSFRGPTGTYHYAPPEVREWYEWDKEVEELDHTKAPPPSPPGYDPREVDAWGIGVVIEFLLDEVLEDEDADVEEYDALDNFAEWMTRRHRSQTS</sequence>
<proteinExistence type="predicted"/>
<reference evidence="2 3" key="1">
    <citation type="submission" date="2024-02" db="EMBL/GenBank/DDBJ databases">
        <title>A draft genome for the cacao thread blight pathogen Marasmius crinis-equi.</title>
        <authorList>
            <person name="Cohen S.P."/>
            <person name="Baruah I.K."/>
            <person name="Amoako-Attah I."/>
            <person name="Bukari Y."/>
            <person name="Meinhardt L.W."/>
            <person name="Bailey B.A."/>
        </authorList>
    </citation>
    <scope>NUCLEOTIDE SEQUENCE [LARGE SCALE GENOMIC DNA]</scope>
    <source>
        <strain evidence="2 3">GH-76</strain>
    </source>
</reference>
<accession>A0ABR3EU30</accession>